<evidence type="ECO:0000313" key="3">
    <source>
        <dbReference type="Proteomes" id="UP000765509"/>
    </source>
</evidence>
<organism evidence="2 3">
    <name type="scientific">Austropuccinia psidii MF-1</name>
    <dbReference type="NCBI Taxonomy" id="1389203"/>
    <lineage>
        <taxon>Eukaryota</taxon>
        <taxon>Fungi</taxon>
        <taxon>Dikarya</taxon>
        <taxon>Basidiomycota</taxon>
        <taxon>Pucciniomycotina</taxon>
        <taxon>Pucciniomycetes</taxon>
        <taxon>Pucciniales</taxon>
        <taxon>Sphaerophragmiaceae</taxon>
        <taxon>Austropuccinia</taxon>
    </lineage>
</organism>
<protein>
    <submittedName>
        <fullName evidence="2">Uncharacterized protein</fullName>
    </submittedName>
</protein>
<evidence type="ECO:0000313" key="2">
    <source>
        <dbReference type="EMBL" id="MBW0465526.1"/>
    </source>
</evidence>
<name>A0A9Q3BGX6_9BASI</name>
<gene>
    <name evidence="2" type="ORF">O181_005241</name>
</gene>
<keyword evidence="3" id="KW-1185">Reference proteome</keyword>
<feature type="region of interest" description="Disordered" evidence="1">
    <location>
        <begin position="68"/>
        <end position="88"/>
    </location>
</feature>
<accession>A0A9Q3BGX6</accession>
<proteinExistence type="predicted"/>
<evidence type="ECO:0000256" key="1">
    <source>
        <dbReference type="SAM" id="MobiDB-lite"/>
    </source>
</evidence>
<reference evidence="2" key="1">
    <citation type="submission" date="2021-03" db="EMBL/GenBank/DDBJ databases">
        <title>Draft genome sequence of rust myrtle Austropuccinia psidii MF-1, a brazilian biotype.</title>
        <authorList>
            <person name="Quecine M.C."/>
            <person name="Pachon D.M.R."/>
            <person name="Bonatelli M.L."/>
            <person name="Correr F.H."/>
            <person name="Franceschini L.M."/>
            <person name="Leite T.F."/>
            <person name="Margarido G.R.A."/>
            <person name="Almeida C.A."/>
            <person name="Ferrarezi J.A."/>
            <person name="Labate C.A."/>
        </authorList>
    </citation>
    <scope>NUCLEOTIDE SEQUENCE</scope>
    <source>
        <strain evidence="2">MF-1</strain>
    </source>
</reference>
<dbReference type="Proteomes" id="UP000765509">
    <property type="component" value="Unassembled WGS sequence"/>
</dbReference>
<sequence>MSLKTQTHFNTICKVWVITPHGARQQCDSNTALTTPYAHAVHSQHASETAYHPYTHIVPSRHASDAAYHPSAHIVPSQHASDAALTLA</sequence>
<dbReference type="AlphaFoldDB" id="A0A9Q3BGX6"/>
<dbReference type="EMBL" id="AVOT02001063">
    <property type="protein sequence ID" value="MBW0465526.1"/>
    <property type="molecule type" value="Genomic_DNA"/>
</dbReference>
<comment type="caution">
    <text evidence="2">The sequence shown here is derived from an EMBL/GenBank/DDBJ whole genome shotgun (WGS) entry which is preliminary data.</text>
</comment>